<evidence type="ECO:0000313" key="12">
    <source>
        <dbReference type="EMBL" id="KAK9288112.1"/>
    </source>
</evidence>
<comment type="subcellular location">
    <subcellularLocation>
        <location evidence="1">Nucleus</location>
    </subcellularLocation>
</comment>
<proteinExistence type="predicted"/>
<dbReference type="EMBL" id="JBBPBK010000003">
    <property type="protein sequence ID" value="KAK9288112.1"/>
    <property type="molecule type" value="Genomic_DNA"/>
</dbReference>
<dbReference type="GO" id="GO:0005634">
    <property type="term" value="C:nucleus"/>
    <property type="evidence" value="ECO:0007669"/>
    <property type="project" value="UniProtKB-SubCell"/>
</dbReference>
<keyword evidence="13" id="KW-1185">Reference proteome</keyword>
<dbReference type="SUPFAM" id="SSF53098">
    <property type="entry name" value="Ribonuclease H-like"/>
    <property type="match status" value="1"/>
</dbReference>
<dbReference type="GO" id="GO:0008408">
    <property type="term" value="F:3'-5' exonuclease activity"/>
    <property type="evidence" value="ECO:0007669"/>
    <property type="project" value="InterPro"/>
</dbReference>
<keyword evidence="3" id="KW-0479">Metal-binding</keyword>
<keyword evidence="7" id="KW-0539">Nucleus</keyword>
<keyword evidence="2" id="KW-0540">Nuclease</keyword>
<feature type="domain" description="3'-5' exonuclease" evidence="11">
    <location>
        <begin position="129"/>
        <end position="311"/>
    </location>
</feature>
<evidence type="ECO:0000256" key="9">
    <source>
        <dbReference type="ARBA" id="ARBA00042761"/>
    </source>
</evidence>
<evidence type="ECO:0000256" key="4">
    <source>
        <dbReference type="ARBA" id="ARBA00022801"/>
    </source>
</evidence>
<evidence type="ECO:0000256" key="1">
    <source>
        <dbReference type="ARBA" id="ARBA00004123"/>
    </source>
</evidence>
<sequence length="326" mass="36562">MNSEPNTNPSHTVTSIPDWDHPLSDLELEAIEAAIRSATAPPLTKRRVSSFDVNVEDREKARRRLPHSIVGIPTSTAFLSDRRRRDLDSRRSLIQSSSLFSLCPCPKYRPQEKMRFPVMKFGGHIMYSRTVIEVEKAATELLNFVEAKKREMGQAILGFDIEWRPTFIKGASPGKAAVMQICGDTSQCYVMHIFHSGISQNLRSLLEDSTSVKVGVGIANDSVKVFKDHNVSIKDLEDLSILAKQKLGGDPKKWSLRSLTETVACKQLQKLRKIQLGNWEADVLTEAQLQYAATDAFVSWYLYQALKSFPDASDNKSDGHRSLPAQ</sequence>
<gene>
    <name evidence="12" type="ORF">L1049_016560</name>
</gene>
<evidence type="ECO:0000256" key="3">
    <source>
        <dbReference type="ARBA" id="ARBA00022723"/>
    </source>
</evidence>
<evidence type="ECO:0000259" key="11">
    <source>
        <dbReference type="SMART" id="SM00474"/>
    </source>
</evidence>
<keyword evidence="4" id="KW-0378">Hydrolase</keyword>
<comment type="caution">
    <text evidence="12">The sequence shown here is derived from an EMBL/GenBank/DDBJ whole genome shotgun (WGS) entry which is preliminary data.</text>
</comment>
<dbReference type="SMART" id="SM00474">
    <property type="entry name" value="35EXOc"/>
    <property type="match status" value="1"/>
</dbReference>
<keyword evidence="6" id="KW-0460">Magnesium</keyword>
<reference evidence="12 13" key="1">
    <citation type="journal article" date="2024" name="Plant J.">
        <title>Genome sequences and population genomics reveal climatic adaptation and genomic divergence between two closely related sweetgum species.</title>
        <authorList>
            <person name="Xu W.Q."/>
            <person name="Ren C.Q."/>
            <person name="Zhang X.Y."/>
            <person name="Comes H.P."/>
            <person name="Liu X.H."/>
            <person name="Li Y.G."/>
            <person name="Kettle C.J."/>
            <person name="Jalonen R."/>
            <person name="Gaisberger H."/>
            <person name="Ma Y.Z."/>
            <person name="Qiu Y.X."/>
        </authorList>
    </citation>
    <scope>NUCLEOTIDE SEQUENCE [LARGE SCALE GENOMIC DNA]</scope>
    <source>
        <strain evidence="12">Hangzhou</strain>
    </source>
</reference>
<dbReference type="InterPro" id="IPR051132">
    <property type="entry name" value="3-5_Exonuclease_domain"/>
</dbReference>
<dbReference type="InterPro" id="IPR002562">
    <property type="entry name" value="3'-5'_exonuclease_dom"/>
</dbReference>
<dbReference type="FunFam" id="3.30.420.10:FF:000114">
    <property type="entry name" value="Werner Syndrome-like exonuclease"/>
    <property type="match status" value="1"/>
</dbReference>
<evidence type="ECO:0000256" key="5">
    <source>
        <dbReference type="ARBA" id="ARBA00022839"/>
    </source>
</evidence>
<dbReference type="GO" id="GO:0003676">
    <property type="term" value="F:nucleic acid binding"/>
    <property type="evidence" value="ECO:0007669"/>
    <property type="project" value="InterPro"/>
</dbReference>
<evidence type="ECO:0000256" key="8">
    <source>
        <dbReference type="ARBA" id="ARBA00040531"/>
    </source>
</evidence>
<dbReference type="AlphaFoldDB" id="A0AAP0X3K0"/>
<dbReference type="GO" id="GO:0006139">
    <property type="term" value="P:nucleobase-containing compound metabolic process"/>
    <property type="evidence" value="ECO:0007669"/>
    <property type="project" value="InterPro"/>
</dbReference>
<name>A0AAP0X3K0_LIQFO</name>
<dbReference type="InterPro" id="IPR012337">
    <property type="entry name" value="RNaseH-like_sf"/>
</dbReference>
<feature type="compositionally biased region" description="Polar residues" evidence="10">
    <location>
        <begin position="1"/>
        <end position="15"/>
    </location>
</feature>
<accession>A0AAP0X3K0</accession>
<keyword evidence="5" id="KW-0269">Exonuclease</keyword>
<evidence type="ECO:0000256" key="7">
    <source>
        <dbReference type="ARBA" id="ARBA00023242"/>
    </source>
</evidence>
<evidence type="ECO:0000313" key="13">
    <source>
        <dbReference type="Proteomes" id="UP001415857"/>
    </source>
</evidence>
<feature type="region of interest" description="Disordered" evidence="10">
    <location>
        <begin position="1"/>
        <end position="20"/>
    </location>
</feature>
<dbReference type="CDD" id="cd06141">
    <property type="entry name" value="WRN_exo"/>
    <property type="match status" value="1"/>
</dbReference>
<organism evidence="12 13">
    <name type="scientific">Liquidambar formosana</name>
    <name type="common">Formosan gum</name>
    <dbReference type="NCBI Taxonomy" id="63359"/>
    <lineage>
        <taxon>Eukaryota</taxon>
        <taxon>Viridiplantae</taxon>
        <taxon>Streptophyta</taxon>
        <taxon>Embryophyta</taxon>
        <taxon>Tracheophyta</taxon>
        <taxon>Spermatophyta</taxon>
        <taxon>Magnoliopsida</taxon>
        <taxon>eudicotyledons</taxon>
        <taxon>Gunneridae</taxon>
        <taxon>Pentapetalae</taxon>
        <taxon>Saxifragales</taxon>
        <taxon>Altingiaceae</taxon>
        <taxon>Liquidambar</taxon>
    </lineage>
</organism>
<dbReference type="PANTHER" id="PTHR13620:SF109">
    <property type="entry name" value="3'-5' EXONUCLEASE"/>
    <property type="match status" value="1"/>
</dbReference>
<dbReference type="Gene3D" id="3.30.420.10">
    <property type="entry name" value="Ribonuclease H-like superfamily/Ribonuclease H"/>
    <property type="match status" value="1"/>
</dbReference>
<dbReference type="GO" id="GO:0046872">
    <property type="term" value="F:metal ion binding"/>
    <property type="evidence" value="ECO:0007669"/>
    <property type="project" value="UniProtKB-KW"/>
</dbReference>
<dbReference type="Pfam" id="PF01612">
    <property type="entry name" value="DNA_pol_A_exo1"/>
    <property type="match status" value="1"/>
</dbReference>
<evidence type="ECO:0000256" key="6">
    <source>
        <dbReference type="ARBA" id="ARBA00022842"/>
    </source>
</evidence>
<dbReference type="PANTHER" id="PTHR13620">
    <property type="entry name" value="3-5 EXONUCLEASE"/>
    <property type="match status" value="1"/>
</dbReference>
<evidence type="ECO:0000256" key="10">
    <source>
        <dbReference type="SAM" id="MobiDB-lite"/>
    </source>
</evidence>
<evidence type="ECO:0000256" key="2">
    <source>
        <dbReference type="ARBA" id="ARBA00022722"/>
    </source>
</evidence>
<dbReference type="InterPro" id="IPR036397">
    <property type="entry name" value="RNaseH_sf"/>
</dbReference>
<dbReference type="Proteomes" id="UP001415857">
    <property type="component" value="Unassembled WGS sequence"/>
</dbReference>
<protein>
    <recommendedName>
        <fullName evidence="8">3'-5' exonuclease</fullName>
    </recommendedName>
    <alternativeName>
        <fullName evidence="9">Werner Syndrome-like exonuclease</fullName>
    </alternativeName>
</protein>